<sequence>MIRLSRRIVLGILRRCLRRISRSLRLGSVISGIADSSPCCGIRLVACLTI</sequence>
<dbReference type="Proteomes" id="UP000035061">
    <property type="component" value="Chromosome"/>
</dbReference>
<accession>A0ABM7EXR2</accession>
<reference evidence="1 2" key="1">
    <citation type="submission" date="2012-02" db="EMBL/GenBank/DDBJ databases">
        <title>Complete genome sequence of Bifidobacterium catenulatum JCM 1194.</title>
        <authorList>
            <person name="Toh H."/>
            <person name="Oshima K."/>
            <person name="Morita H."/>
            <person name="Hattori M."/>
        </authorList>
    </citation>
    <scope>NUCLEOTIDE SEQUENCE [LARGE SCALE GENOMIC DNA]</scope>
    <source>
        <strain evidence="1 2">JCM 1194</strain>
    </source>
</reference>
<evidence type="ECO:0000313" key="1">
    <source>
        <dbReference type="EMBL" id="BAR02638.1"/>
    </source>
</evidence>
<keyword evidence="2" id="KW-1185">Reference proteome</keyword>
<name>A0ABM7EXR2_9BIFI</name>
<dbReference type="EMBL" id="AP012325">
    <property type="protein sequence ID" value="BAR02638.1"/>
    <property type="molecule type" value="Genomic_DNA"/>
</dbReference>
<protein>
    <submittedName>
        <fullName evidence="1">Uncharacterized protein</fullName>
    </submittedName>
</protein>
<evidence type="ECO:0000313" key="2">
    <source>
        <dbReference type="Proteomes" id="UP000035061"/>
    </source>
</evidence>
<gene>
    <name evidence="1" type="ORF">BBCT_1670</name>
</gene>
<proteinExistence type="predicted"/>
<organism evidence="1 2">
    <name type="scientific">Bifidobacterium catenulatum DSM 16992 = JCM 1194 = LMG 11043</name>
    <dbReference type="NCBI Taxonomy" id="566552"/>
    <lineage>
        <taxon>Bacteria</taxon>
        <taxon>Bacillati</taxon>
        <taxon>Actinomycetota</taxon>
        <taxon>Actinomycetes</taxon>
        <taxon>Bifidobacteriales</taxon>
        <taxon>Bifidobacteriaceae</taxon>
        <taxon>Bifidobacterium</taxon>
    </lineage>
</organism>